<sequence length="252" mass="29390">MAIVRVEKDRENPFIVINKSFVYDNKLSLKAKGLMSYFLSRPNHWEFYVEEIKKHTIDKDRAISSAINELIKFGYIEREQKRNSNGRFGGGYDYVVYEIPQMQKTPKRQNAESVKHRNDKMPNRQNDVLVNNDFKVNNDFNNNKEDNPLKVYINNIIPTPGIIDIETLNDWTEKVGADMVIYAINIATKANVRRLNYIEKILIDWERNAVKTVEQAEAYTASRNKKNKKNADENNSKQNLSNKPFDLGENLL</sequence>
<evidence type="ECO:0000256" key="1">
    <source>
        <dbReference type="ARBA" id="ARBA00093462"/>
    </source>
</evidence>
<comment type="similarity">
    <text evidence="1">Belongs to the DnaB/DnaD family.</text>
</comment>
<dbReference type="SUPFAM" id="SSF158499">
    <property type="entry name" value="DnaD domain-like"/>
    <property type="match status" value="1"/>
</dbReference>
<dbReference type="Proteomes" id="UP000027770">
    <property type="component" value="Plasmid p2Cn27606"/>
</dbReference>
<geneLocation type="plasmid" evidence="4 5">
    <name>p2Cn27606</name>
</geneLocation>
<organism evidence="4 5">
    <name type="scientific">Clostridium novyi B str. ATCC 27606</name>
    <dbReference type="NCBI Taxonomy" id="1443123"/>
    <lineage>
        <taxon>Bacteria</taxon>
        <taxon>Bacillati</taxon>
        <taxon>Bacillota</taxon>
        <taxon>Clostridia</taxon>
        <taxon>Eubacteriales</taxon>
        <taxon>Clostridiaceae</taxon>
        <taxon>Clostridium</taxon>
    </lineage>
</organism>
<reference evidence="5" key="1">
    <citation type="journal article" date="2014" name="PLoS ONE">
        <title>Plasmidome interchange between Clostridium botulinum, Clostridium novyi and Clostridium haemolyticum converts strains of independent lineages into distinctly different pathogens.</title>
        <authorList>
            <person name="Skarin H."/>
            <person name="Segerman B."/>
        </authorList>
    </citation>
    <scope>NUCLEOTIDE SEQUENCE [LARGE SCALE GENOMIC DNA]</scope>
    <source>
        <strain evidence="5">ATCC 27606</strain>
    </source>
</reference>
<dbReference type="RefSeq" id="WP_072060690.1">
    <property type="nucleotide sequence ID" value="NZ_CM003350.1"/>
</dbReference>
<name>A0AA40M1E0_CLONO</name>
<dbReference type="AlphaFoldDB" id="A0AA40M1E0"/>
<evidence type="ECO:0000313" key="4">
    <source>
        <dbReference type="EMBL" id="KEI11466.1"/>
    </source>
</evidence>
<dbReference type="PANTHER" id="PTHR37293">
    <property type="entry name" value="PHAGE REPLICATION PROTEIN-RELATED"/>
    <property type="match status" value="1"/>
</dbReference>
<accession>A0AA40M1E0</accession>
<feature type="region of interest" description="Disordered" evidence="2">
    <location>
        <begin position="219"/>
        <end position="252"/>
    </location>
</feature>
<keyword evidence="4" id="KW-0614">Plasmid</keyword>
<protein>
    <submittedName>
        <fullName evidence="4">Replication initiation and membrane attachment protein</fullName>
    </submittedName>
</protein>
<dbReference type="PANTHER" id="PTHR37293:SF9">
    <property type="entry name" value="PHI ETA ORF 22-LIKE PROTEIN"/>
    <property type="match status" value="1"/>
</dbReference>
<dbReference type="Gene3D" id="1.10.10.630">
    <property type="entry name" value="DnaD domain-like"/>
    <property type="match status" value="1"/>
</dbReference>
<evidence type="ECO:0000256" key="2">
    <source>
        <dbReference type="SAM" id="MobiDB-lite"/>
    </source>
</evidence>
<dbReference type="EMBL" id="JENW01000167">
    <property type="protein sequence ID" value="KEI11466.1"/>
    <property type="molecule type" value="Genomic_DNA"/>
</dbReference>
<gene>
    <name evidence="4" type="ORF">Z959_p0029</name>
</gene>
<dbReference type="NCBIfam" id="TIGR01446">
    <property type="entry name" value="DnaD_dom"/>
    <property type="match status" value="1"/>
</dbReference>
<evidence type="ECO:0000313" key="5">
    <source>
        <dbReference type="Proteomes" id="UP000027770"/>
    </source>
</evidence>
<keyword evidence="5" id="KW-1185">Reference proteome</keyword>
<dbReference type="InterPro" id="IPR034829">
    <property type="entry name" value="DnaD-like_sf"/>
</dbReference>
<comment type="caution">
    <text evidence="4">The sequence shown here is derived from an EMBL/GenBank/DDBJ whole genome shotgun (WGS) entry which is preliminary data.</text>
</comment>
<feature type="domain" description="DnaB/C C-terminal" evidence="3">
    <location>
        <begin position="163"/>
        <end position="219"/>
    </location>
</feature>
<dbReference type="Pfam" id="PF07261">
    <property type="entry name" value="DnaB_2"/>
    <property type="match status" value="1"/>
</dbReference>
<proteinExistence type="inferred from homology"/>
<dbReference type="InterPro" id="IPR006343">
    <property type="entry name" value="DnaB/C_C"/>
</dbReference>
<dbReference type="InterPro" id="IPR053162">
    <property type="entry name" value="DnaD"/>
</dbReference>
<evidence type="ECO:0000259" key="3">
    <source>
        <dbReference type="Pfam" id="PF07261"/>
    </source>
</evidence>